<dbReference type="Gene3D" id="1.10.1280.10">
    <property type="entry name" value="Di-copper center containing domain from catechol oxidase"/>
    <property type="match status" value="1"/>
</dbReference>
<dbReference type="Pfam" id="PF00264">
    <property type="entry name" value="Tyrosinase"/>
    <property type="match status" value="1"/>
</dbReference>
<feature type="region of interest" description="Disordered" evidence="3">
    <location>
        <begin position="28"/>
        <end position="52"/>
    </location>
</feature>
<evidence type="ECO:0000313" key="7">
    <source>
        <dbReference type="EMBL" id="KAK6530325.1"/>
    </source>
</evidence>
<feature type="domain" description="Tyrosinase copper-binding" evidence="5">
    <location>
        <begin position="133"/>
        <end position="150"/>
    </location>
</feature>
<feature type="domain" description="Tyrosinase copper-binding" evidence="6">
    <location>
        <begin position="309"/>
        <end position="320"/>
    </location>
</feature>
<dbReference type="PANTHER" id="PTHR11474">
    <property type="entry name" value="TYROSINASE FAMILY MEMBER"/>
    <property type="match status" value="1"/>
</dbReference>
<feature type="signal peptide" evidence="4">
    <location>
        <begin position="1"/>
        <end position="24"/>
    </location>
</feature>
<dbReference type="PRINTS" id="PR00092">
    <property type="entry name" value="TYROSINASE"/>
</dbReference>
<protein>
    <recommendedName>
        <fullName evidence="5 6">Tyrosinase copper-binding domain-containing protein</fullName>
    </recommendedName>
</protein>
<proteinExistence type="predicted"/>
<evidence type="ECO:0000259" key="5">
    <source>
        <dbReference type="PROSITE" id="PS00497"/>
    </source>
</evidence>
<dbReference type="PROSITE" id="PS00497">
    <property type="entry name" value="TYROSINASE_1"/>
    <property type="match status" value="1"/>
</dbReference>
<reference evidence="7 8" key="1">
    <citation type="submission" date="2019-10" db="EMBL/GenBank/DDBJ databases">
        <authorList>
            <person name="Palmer J.M."/>
        </authorList>
    </citation>
    <scope>NUCLEOTIDE SEQUENCE [LARGE SCALE GENOMIC DNA]</scope>
    <source>
        <strain evidence="7 8">TWF694</strain>
    </source>
</reference>
<evidence type="ECO:0000256" key="4">
    <source>
        <dbReference type="SAM" id="SignalP"/>
    </source>
</evidence>
<keyword evidence="4" id="KW-0732">Signal</keyword>
<dbReference type="PANTHER" id="PTHR11474:SF126">
    <property type="entry name" value="TYROSINASE-LIKE PROTEIN TYR-1-RELATED"/>
    <property type="match status" value="1"/>
</dbReference>
<dbReference type="GO" id="GO:0016491">
    <property type="term" value="F:oxidoreductase activity"/>
    <property type="evidence" value="ECO:0007669"/>
    <property type="project" value="InterPro"/>
</dbReference>
<dbReference type="AlphaFoldDB" id="A0AAV9WYY8"/>
<dbReference type="PROSITE" id="PS00498">
    <property type="entry name" value="TYROSINASE_2"/>
    <property type="match status" value="1"/>
</dbReference>
<dbReference type="Proteomes" id="UP001365542">
    <property type="component" value="Unassembled WGS sequence"/>
</dbReference>
<dbReference type="EMBL" id="JAVHJO010000013">
    <property type="protein sequence ID" value="KAK6530325.1"/>
    <property type="molecule type" value="Genomic_DNA"/>
</dbReference>
<keyword evidence="1" id="KW-0479">Metal-binding</keyword>
<accession>A0AAV9WYY8</accession>
<keyword evidence="2" id="KW-0186">Copper</keyword>
<dbReference type="GO" id="GO:0046872">
    <property type="term" value="F:metal ion binding"/>
    <property type="evidence" value="ECO:0007669"/>
    <property type="project" value="UniProtKB-KW"/>
</dbReference>
<evidence type="ECO:0000256" key="1">
    <source>
        <dbReference type="ARBA" id="ARBA00022723"/>
    </source>
</evidence>
<keyword evidence="8" id="KW-1185">Reference proteome</keyword>
<sequence>MKMKFFPVITTSLVGLALSSTVSALGCPAPPPPPPTQTASPNNYEAAAAKPVPPKPSVQPLLPWPTPPKPYCNSKCVPIVRKSWRKLSDSEKSQYIAAVKCLKKAKTVSGLAGAKGMFDDFQGIHSVQTPNIHWVGHFILWHRYFLAVYENALRKQCGYAGAQPYWDWETDNASGLDMDDWPIFDSKTGFGGNGPYQDGANPFNIPNRSGGGCVPDGPFASPAFTVNIGPGTSTTYNPHCLARDFSRTLMGWGNQTGINWVWDTPNYGWFARRIENIPDFTVPNIHGSGHFGVGGALGTMGDAYNSPGDPIFFLHHANLDRVFWQWQWQPKNLPHSLSDVSGPIIPFDYTNKQGGNVTTTFQVNIGGLAGNVTLLDLLNTQSTTLCYTYAAP</sequence>
<gene>
    <name evidence="7" type="ORF">TWF694_003682</name>
</gene>
<name>A0AAV9WYY8_9PEZI</name>
<evidence type="ECO:0000313" key="8">
    <source>
        <dbReference type="Proteomes" id="UP001365542"/>
    </source>
</evidence>
<evidence type="ECO:0000259" key="6">
    <source>
        <dbReference type="PROSITE" id="PS00498"/>
    </source>
</evidence>
<dbReference type="InterPro" id="IPR050316">
    <property type="entry name" value="Tyrosinase/Hemocyanin"/>
</dbReference>
<dbReference type="PROSITE" id="PS51257">
    <property type="entry name" value="PROKAR_LIPOPROTEIN"/>
    <property type="match status" value="1"/>
</dbReference>
<dbReference type="SUPFAM" id="SSF48056">
    <property type="entry name" value="Di-copper centre-containing domain"/>
    <property type="match status" value="1"/>
</dbReference>
<organism evidence="7 8">
    <name type="scientific">Orbilia ellipsospora</name>
    <dbReference type="NCBI Taxonomy" id="2528407"/>
    <lineage>
        <taxon>Eukaryota</taxon>
        <taxon>Fungi</taxon>
        <taxon>Dikarya</taxon>
        <taxon>Ascomycota</taxon>
        <taxon>Pezizomycotina</taxon>
        <taxon>Orbiliomycetes</taxon>
        <taxon>Orbiliales</taxon>
        <taxon>Orbiliaceae</taxon>
        <taxon>Orbilia</taxon>
    </lineage>
</organism>
<evidence type="ECO:0000256" key="2">
    <source>
        <dbReference type="ARBA" id="ARBA00023008"/>
    </source>
</evidence>
<dbReference type="InterPro" id="IPR002227">
    <property type="entry name" value="Tyrosinase_Cu-bd"/>
</dbReference>
<dbReference type="InterPro" id="IPR008922">
    <property type="entry name" value="Di-copper_centre_dom_sf"/>
</dbReference>
<feature type="chain" id="PRO_5043709921" description="Tyrosinase copper-binding domain-containing protein" evidence="4">
    <location>
        <begin position="25"/>
        <end position="392"/>
    </location>
</feature>
<comment type="caution">
    <text evidence="7">The sequence shown here is derived from an EMBL/GenBank/DDBJ whole genome shotgun (WGS) entry which is preliminary data.</text>
</comment>
<evidence type="ECO:0000256" key="3">
    <source>
        <dbReference type="SAM" id="MobiDB-lite"/>
    </source>
</evidence>